<keyword evidence="1" id="KW-0732">Signal</keyword>
<name>A0A5C5U4G9_9GAMM</name>
<accession>A0A5C5U4G9</accession>
<protein>
    <recommendedName>
        <fullName evidence="4">Type IV pilus biogenesis protein PilP</fullName>
    </recommendedName>
</protein>
<dbReference type="AlphaFoldDB" id="A0A5C5U4G9"/>
<feature type="signal peptide" evidence="1">
    <location>
        <begin position="1"/>
        <end position="25"/>
    </location>
</feature>
<sequence length="161" mass="17057">MSNRIKRVFPVAIAFASMAYLPAGAAGQDRSSHPCAEIGDAATRLACYDRAFPPTEKAQEEAARGAVAAFGRERAREASGVDAVGANDAGPDQVQAVVTSVTYGPRQQRVIGLDNGQVWAQTESRSSGLVREGDTVTVRKAAFGTYMLSTGSVALRVRRVR</sequence>
<organism evidence="2 3">
    <name type="scientific">Luteimonas wenzhouensis</name>
    <dbReference type="NCBI Taxonomy" id="2599615"/>
    <lineage>
        <taxon>Bacteria</taxon>
        <taxon>Pseudomonadati</taxon>
        <taxon>Pseudomonadota</taxon>
        <taxon>Gammaproteobacteria</taxon>
        <taxon>Lysobacterales</taxon>
        <taxon>Lysobacteraceae</taxon>
        <taxon>Luteimonas</taxon>
    </lineage>
</organism>
<evidence type="ECO:0008006" key="4">
    <source>
        <dbReference type="Google" id="ProtNLM"/>
    </source>
</evidence>
<reference evidence="2 3" key="1">
    <citation type="submission" date="2019-07" db="EMBL/GenBank/DDBJ databases">
        <title>Luteimonas sp. YD-1 nov., isolated from acidic soil.</title>
        <authorList>
            <person name="Zhou J."/>
        </authorList>
    </citation>
    <scope>NUCLEOTIDE SEQUENCE [LARGE SCALE GENOMIC DNA]</scope>
    <source>
        <strain evidence="2 3">YD-1</strain>
    </source>
</reference>
<comment type="caution">
    <text evidence="2">The sequence shown here is derived from an EMBL/GenBank/DDBJ whole genome shotgun (WGS) entry which is preliminary data.</text>
</comment>
<keyword evidence="3" id="KW-1185">Reference proteome</keyword>
<evidence type="ECO:0000313" key="2">
    <source>
        <dbReference type="EMBL" id="TWT20917.1"/>
    </source>
</evidence>
<feature type="chain" id="PRO_5022858577" description="Type IV pilus biogenesis protein PilP" evidence="1">
    <location>
        <begin position="26"/>
        <end position="161"/>
    </location>
</feature>
<proteinExistence type="predicted"/>
<gene>
    <name evidence="2" type="ORF">FQY79_06385</name>
</gene>
<dbReference type="RefSeq" id="WP_146311801.1">
    <property type="nucleotide sequence ID" value="NZ_VOHE01000002.1"/>
</dbReference>
<evidence type="ECO:0000256" key="1">
    <source>
        <dbReference type="SAM" id="SignalP"/>
    </source>
</evidence>
<evidence type="ECO:0000313" key="3">
    <source>
        <dbReference type="Proteomes" id="UP000315949"/>
    </source>
</evidence>
<dbReference type="EMBL" id="VOHE01000002">
    <property type="protein sequence ID" value="TWT20917.1"/>
    <property type="molecule type" value="Genomic_DNA"/>
</dbReference>
<dbReference type="Proteomes" id="UP000315949">
    <property type="component" value="Unassembled WGS sequence"/>
</dbReference>
<dbReference type="OrthoDB" id="4750212at2"/>